<evidence type="ECO:0000313" key="2">
    <source>
        <dbReference type="Proteomes" id="UP000011991"/>
    </source>
</evidence>
<reference evidence="1 2" key="1">
    <citation type="journal article" date="2013" name="Mar. Genomics">
        <title>Expression of sulfatases in Rhodopirellula baltica and the diversity of sulfatases in the genus Rhodopirellula.</title>
        <authorList>
            <person name="Wegner C.E."/>
            <person name="Richter-Heitmann T."/>
            <person name="Klindworth A."/>
            <person name="Klockow C."/>
            <person name="Richter M."/>
            <person name="Achstetter T."/>
            <person name="Glockner F.O."/>
            <person name="Harder J."/>
        </authorList>
    </citation>
    <scope>NUCLEOTIDE SEQUENCE [LARGE SCALE GENOMIC DNA]</scope>
    <source>
        <strain evidence="1 2">SM1</strain>
    </source>
</reference>
<organism evidence="1 2">
    <name type="scientific">Rhodopirellula maiorica SM1</name>
    <dbReference type="NCBI Taxonomy" id="1265738"/>
    <lineage>
        <taxon>Bacteria</taxon>
        <taxon>Pseudomonadati</taxon>
        <taxon>Planctomycetota</taxon>
        <taxon>Planctomycetia</taxon>
        <taxon>Pirellulales</taxon>
        <taxon>Pirellulaceae</taxon>
        <taxon>Novipirellula</taxon>
    </lineage>
</organism>
<name>M5S442_9BACT</name>
<proteinExistence type="predicted"/>
<dbReference type="PATRIC" id="fig|1265738.3.peg.675"/>
<keyword evidence="2" id="KW-1185">Reference proteome</keyword>
<dbReference type="EMBL" id="ANOG01000105">
    <property type="protein sequence ID" value="EMI22407.1"/>
    <property type="molecule type" value="Genomic_DNA"/>
</dbReference>
<protein>
    <submittedName>
        <fullName evidence="1">Uncharacterized protein</fullName>
    </submittedName>
</protein>
<evidence type="ECO:0000313" key="1">
    <source>
        <dbReference type="EMBL" id="EMI22407.1"/>
    </source>
</evidence>
<gene>
    <name evidence="1" type="ORF">RMSM_00677</name>
</gene>
<sequence>MRNRQIEHPRRLGLRIGNQIRLGQQRNLLQLIKRRQWQFQPAQPFAVKRTLLSHHQQCIQSIKLSFTKPSMGLVCWKILKVAVTHPKYPSDLRENRGIKL</sequence>
<dbReference type="AlphaFoldDB" id="M5S442"/>
<accession>M5S442</accession>
<comment type="caution">
    <text evidence="1">The sequence shown here is derived from an EMBL/GenBank/DDBJ whole genome shotgun (WGS) entry which is preliminary data.</text>
</comment>
<dbReference type="Proteomes" id="UP000011991">
    <property type="component" value="Unassembled WGS sequence"/>
</dbReference>